<feature type="domain" description="DhaL" evidence="9">
    <location>
        <begin position="7"/>
        <end position="205"/>
    </location>
</feature>
<comment type="subunit">
    <text evidence="7">Homodimer. The dihydroxyacetone kinase complex is composed of a homodimer of DhaM, a homodimer of DhaK and the subunit DhaL.</text>
</comment>
<evidence type="ECO:0000256" key="5">
    <source>
        <dbReference type="ARBA" id="ARBA00022777"/>
    </source>
</evidence>
<reference evidence="10 11" key="1">
    <citation type="submission" date="2016-10" db="EMBL/GenBank/DDBJ databases">
        <authorList>
            <person name="de Groot N.N."/>
        </authorList>
    </citation>
    <scope>NUCLEOTIDE SEQUENCE [LARGE SCALE GENOMIC DNA]</scope>
    <source>
        <strain evidence="10 11">DSM 13305</strain>
    </source>
</reference>
<dbReference type="STRING" id="112903.SAMN04490178_11462"/>
<name>A0A1H8W619_9FIRM</name>
<dbReference type="AlphaFoldDB" id="A0A1H8W619"/>
<accession>A0A1H8W619</accession>
<evidence type="ECO:0000259" key="9">
    <source>
        <dbReference type="PROSITE" id="PS51480"/>
    </source>
</evidence>
<evidence type="ECO:0000313" key="11">
    <source>
        <dbReference type="Proteomes" id="UP000198847"/>
    </source>
</evidence>
<evidence type="ECO:0000256" key="2">
    <source>
        <dbReference type="ARBA" id="ARBA00004745"/>
    </source>
</evidence>
<dbReference type="Pfam" id="PF02734">
    <property type="entry name" value="Dak2"/>
    <property type="match status" value="1"/>
</dbReference>
<protein>
    <recommendedName>
        <fullName evidence="3">phosphoenolpyruvate--glycerone phosphotransferase</fullName>
        <ecNumber evidence="3">2.7.1.121</ecNumber>
    </recommendedName>
</protein>
<evidence type="ECO:0000256" key="4">
    <source>
        <dbReference type="ARBA" id="ARBA00022679"/>
    </source>
</evidence>
<evidence type="ECO:0000256" key="7">
    <source>
        <dbReference type="ARBA" id="ARBA00046577"/>
    </source>
</evidence>
<evidence type="ECO:0000256" key="3">
    <source>
        <dbReference type="ARBA" id="ARBA00012095"/>
    </source>
</evidence>
<dbReference type="GO" id="GO:0004371">
    <property type="term" value="F:glycerone kinase activity"/>
    <property type="evidence" value="ECO:0007669"/>
    <property type="project" value="InterPro"/>
</dbReference>
<evidence type="ECO:0000256" key="8">
    <source>
        <dbReference type="ARBA" id="ARBA00055771"/>
    </source>
</evidence>
<dbReference type="EC" id="2.7.1.121" evidence="3"/>
<evidence type="ECO:0000256" key="6">
    <source>
        <dbReference type="ARBA" id="ARBA00022798"/>
    </source>
</evidence>
<evidence type="ECO:0000313" key="10">
    <source>
        <dbReference type="EMBL" id="SEP23060.1"/>
    </source>
</evidence>
<dbReference type="OrthoDB" id="9800291at2"/>
<dbReference type="InterPro" id="IPR004007">
    <property type="entry name" value="DhaL_dom"/>
</dbReference>
<dbReference type="SUPFAM" id="SSF101473">
    <property type="entry name" value="DhaL-like"/>
    <property type="match status" value="1"/>
</dbReference>
<dbReference type="EMBL" id="FODY01000014">
    <property type="protein sequence ID" value="SEP23060.1"/>
    <property type="molecule type" value="Genomic_DNA"/>
</dbReference>
<dbReference type="InterPro" id="IPR036117">
    <property type="entry name" value="DhaL_dom_sf"/>
</dbReference>
<dbReference type="GO" id="GO:0047324">
    <property type="term" value="F:phosphoenolpyruvate-glycerone phosphotransferase activity"/>
    <property type="evidence" value="ECO:0007669"/>
    <property type="project" value="UniProtKB-EC"/>
</dbReference>
<dbReference type="FunFam" id="1.25.40.340:FF:000002">
    <property type="entry name" value="Dihydroxyacetone kinase, L subunit"/>
    <property type="match status" value="1"/>
</dbReference>
<evidence type="ECO:0000256" key="1">
    <source>
        <dbReference type="ARBA" id="ARBA00001113"/>
    </source>
</evidence>
<dbReference type="Proteomes" id="UP000198847">
    <property type="component" value="Unassembled WGS sequence"/>
</dbReference>
<dbReference type="NCBIfam" id="TIGR02365">
    <property type="entry name" value="dha_L_ycgS"/>
    <property type="match status" value="1"/>
</dbReference>
<dbReference type="SMART" id="SM01120">
    <property type="entry name" value="Dak2"/>
    <property type="match status" value="1"/>
</dbReference>
<proteinExistence type="predicted"/>
<dbReference type="InterPro" id="IPR012737">
    <property type="entry name" value="DhaK_L_YcgS"/>
</dbReference>
<dbReference type="GO" id="GO:0005829">
    <property type="term" value="C:cytosol"/>
    <property type="evidence" value="ECO:0007669"/>
    <property type="project" value="TreeGrafter"/>
</dbReference>
<dbReference type="InterPro" id="IPR050861">
    <property type="entry name" value="Dihydroxyacetone_Kinase"/>
</dbReference>
<dbReference type="PANTHER" id="PTHR28629:SF4">
    <property type="entry name" value="TRIOKINASE_FMN CYCLASE"/>
    <property type="match status" value="1"/>
</dbReference>
<keyword evidence="4" id="KW-0808">Transferase</keyword>
<gene>
    <name evidence="10" type="ORF">SAMN04490178_11462</name>
</gene>
<comment type="function">
    <text evidence="8">ADP-binding subunit of the dihydroxyacetone kinase, which is responsible for the phosphoenolpyruvate (PEP)-dependent phosphorylation of dihydroxyacetone. DhaL-ADP is converted to DhaL-ATP via a phosphoryl group transfer from DhaM and transmits it to dihydroxyacetone binds to DhaK.</text>
</comment>
<comment type="pathway">
    <text evidence="2">Polyol metabolism; glycerol degradation.</text>
</comment>
<dbReference type="RefSeq" id="WP_091747709.1">
    <property type="nucleotide sequence ID" value="NZ_FODY01000014.1"/>
</dbReference>
<keyword evidence="11" id="KW-1185">Reference proteome</keyword>
<sequence>MEFIRNSNNAVIVLDIIEAIHQHAGYLSEIDGATGDGDHGINMDKGFMLAKERIAADMSLSEAFKILGQTLVMDIGGSMGPIYGTFFSQFSKVTRGVENIILETLLAALETSTEKLTELAGAKPGDKTLLDTIYPAKAALEKALKSNQSYAEALRAMAAGAKAGKEHTKELVAKIGRAARLGERSKGFLDAGAASCCIILVTMAEAMQKVIVNEQV</sequence>
<dbReference type="Gene3D" id="1.25.40.340">
    <property type="match status" value="1"/>
</dbReference>
<dbReference type="PROSITE" id="PS51480">
    <property type="entry name" value="DHAL"/>
    <property type="match status" value="1"/>
</dbReference>
<comment type="catalytic activity">
    <reaction evidence="1">
        <text>dihydroxyacetone + phosphoenolpyruvate = dihydroxyacetone phosphate + pyruvate</text>
        <dbReference type="Rhea" id="RHEA:18381"/>
        <dbReference type="ChEBI" id="CHEBI:15361"/>
        <dbReference type="ChEBI" id="CHEBI:16016"/>
        <dbReference type="ChEBI" id="CHEBI:57642"/>
        <dbReference type="ChEBI" id="CHEBI:58702"/>
        <dbReference type="EC" id="2.7.1.121"/>
    </reaction>
</comment>
<organism evidence="10 11">
    <name type="scientific">Propionispora vibrioides</name>
    <dbReference type="NCBI Taxonomy" id="112903"/>
    <lineage>
        <taxon>Bacteria</taxon>
        <taxon>Bacillati</taxon>
        <taxon>Bacillota</taxon>
        <taxon>Negativicutes</taxon>
        <taxon>Selenomonadales</taxon>
        <taxon>Sporomusaceae</taxon>
        <taxon>Propionispora</taxon>
    </lineage>
</organism>
<dbReference type="PANTHER" id="PTHR28629">
    <property type="entry name" value="TRIOKINASE/FMN CYCLASE"/>
    <property type="match status" value="1"/>
</dbReference>
<keyword evidence="6" id="KW-0319">Glycerol metabolism</keyword>
<keyword evidence="5 10" id="KW-0418">Kinase</keyword>
<dbReference type="GO" id="GO:0019563">
    <property type="term" value="P:glycerol catabolic process"/>
    <property type="evidence" value="ECO:0007669"/>
    <property type="project" value="TreeGrafter"/>
</dbReference>